<name>A0A0G4HPD0_9ALVE</name>
<feature type="compositionally biased region" description="Basic residues" evidence="1">
    <location>
        <begin position="709"/>
        <end position="719"/>
    </location>
</feature>
<accession>A0A0G4HPD0</accession>
<feature type="compositionally biased region" description="Acidic residues" evidence="1">
    <location>
        <begin position="105"/>
        <end position="120"/>
    </location>
</feature>
<gene>
    <name evidence="2" type="ORF">Cvel_7762</name>
</gene>
<feature type="compositionally biased region" description="Basic residues" evidence="1">
    <location>
        <begin position="841"/>
        <end position="852"/>
    </location>
</feature>
<dbReference type="VEuPathDB" id="CryptoDB:Cvel_7762"/>
<feature type="compositionally biased region" description="Low complexity" evidence="1">
    <location>
        <begin position="225"/>
        <end position="247"/>
    </location>
</feature>
<feature type="region of interest" description="Disordered" evidence="1">
    <location>
        <begin position="103"/>
        <end position="247"/>
    </location>
</feature>
<evidence type="ECO:0000256" key="1">
    <source>
        <dbReference type="SAM" id="MobiDB-lite"/>
    </source>
</evidence>
<evidence type="ECO:0000313" key="2">
    <source>
        <dbReference type="EMBL" id="CEM46091.1"/>
    </source>
</evidence>
<organism evidence="2">
    <name type="scientific">Chromera velia CCMP2878</name>
    <dbReference type="NCBI Taxonomy" id="1169474"/>
    <lineage>
        <taxon>Eukaryota</taxon>
        <taxon>Sar</taxon>
        <taxon>Alveolata</taxon>
        <taxon>Colpodellida</taxon>
        <taxon>Chromeraceae</taxon>
        <taxon>Chromera</taxon>
    </lineage>
</organism>
<reference evidence="2" key="1">
    <citation type="submission" date="2014-11" db="EMBL/GenBank/DDBJ databases">
        <authorList>
            <person name="Otto D Thomas"/>
            <person name="Naeem Raeece"/>
        </authorList>
    </citation>
    <scope>NUCLEOTIDE SEQUENCE</scope>
</reference>
<feature type="compositionally biased region" description="Low complexity" evidence="1">
    <location>
        <begin position="402"/>
        <end position="429"/>
    </location>
</feature>
<feature type="compositionally biased region" description="Basic and acidic residues" evidence="1">
    <location>
        <begin position="332"/>
        <end position="343"/>
    </location>
</feature>
<feature type="compositionally biased region" description="Gly residues" evidence="1">
    <location>
        <begin position="388"/>
        <end position="400"/>
    </location>
</feature>
<dbReference type="AlphaFoldDB" id="A0A0G4HPD0"/>
<feature type="compositionally biased region" description="Low complexity" evidence="1">
    <location>
        <begin position="281"/>
        <end position="295"/>
    </location>
</feature>
<feature type="region of interest" description="Disordered" evidence="1">
    <location>
        <begin position="261"/>
        <end position="493"/>
    </location>
</feature>
<feature type="region of interest" description="Disordered" evidence="1">
    <location>
        <begin position="701"/>
        <end position="723"/>
    </location>
</feature>
<proteinExistence type="predicted"/>
<feature type="region of interest" description="Disordered" evidence="1">
    <location>
        <begin position="542"/>
        <end position="564"/>
    </location>
</feature>
<protein>
    <submittedName>
        <fullName evidence="2">Uncharacterized protein</fullName>
    </submittedName>
</protein>
<feature type="region of interest" description="Disordered" evidence="1">
    <location>
        <begin position="838"/>
        <end position="902"/>
    </location>
</feature>
<dbReference type="EMBL" id="CDMZ01003364">
    <property type="protein sequence ID" value="CEM46091.1"/>
    <property type="molecule type" value="Genomic_DNA"/>
</dbReference>
<feature type="compositionally biased region" description="Low complexity" evidence="1">
    <location>
        <begin position="370"/>
        <end position="387"/>
    </location>
</feature>
<feature type="compositionally biased region" description="Low complexity" evidence="1">
    <location>
        <begin position="546"/>
        <end position="564"/>
    </location>
</feature>
<sequence>MMGGKHRVRQRRVVTSEAVVREYCPWNPPVPWKWRPSRRPTEYSYHPPKPRSVNTDPQYYLKLSLGLDPVRVQRQLSHAEILDLHLPGYRACVGLSPLASPSYISDEDPDVDETMSDFDLELPAPENPQASSSSSSAADPSGHPVGGPTGRYGDAQHRTGPGFGPVDENPSISFSPRDAGGLADPRTPGGAPQETAAAGEEDQDEDAPLGSHLLQGGVKGGAGGSSSSSSSQTLAQQQQEFMQQQQAAALLQASNLVMGPDGILRKKRGRPRKNPIPSYLPPGAAAAILAGGSSVLPPPPQPSPSMASSGGGTAVRSENPPVDPAARWAGLGKERPPPYRDPESLQENLAVRTPAKFTHAAVPSADGRTAAAGASPSAPGGLSVSGSKGKGSKGLYGGTRGASTRAQQLRQQQQQQEQQQAETVATETEGNSGDTPEDPQQQEQEREDGDMATSTRTPAAKLPSPGADGSLSLGPSLETRAAERGRAAKGGMGMGGGLALRLRQGGVRAPPGLRIEAGVPLDEAGADPEKSLMAVASGGRFPDRISPAPLSSSGSTSTQPTPVTQSLGPAVGMQRHNTTLNNLISQSAASLLRSPPEDAVTAGVDMSEGVSVTSASAGVVTAGGYVSPAGTGTGTRPSGLGELEEQDVSEEAMGVGEGAFPVSSNNHVGGAHDEGIPIIAPADGQSPTVVSMHSLPSGFVIGPDGLPVKRGRGRPRKHPRPGEFLPYVDMAGARGAVRLPFVPLEGASVVSVGGAGVMTTGSETPAGSSTREAMDTDLEGNPLQKRVLLDPGMTSNNVLADGRRTRGTAMERKNYAAIDSGKGIVLDDDITSASDFARTIGGKKGKGSKGKKGTGGGGASVSQHVQALKKEGGRGTKRKLSETAAETPESSGVGSSLFGLDP</sequence>